<feature type="region of interest" description="Disordered" evidence="12">
    <location>
        <begin position="192"/>
        <end position="214"/>
    </location>
</feature>
<feature type="region of interest" description="Disordered" evidence="12">
    <location>
        <begin position="1"/>
        <end position="25"/>
    </location>
</feature>
<gene>
    <name evidence="13" type="ORF">CBR_g39650</name>
</gene>
<keyword evidence="1" id="KW-0813">Transport</keyword>
<evidence type="ECO:0000256" key="3">
    <source>
        <dbReference type="ARBA" id="ARBA00022640"/>
    </source>
</evidence>
<evidence type="ECO:0000256" key="2">
    <source>
        <dbReference type="ARBA" id="ARBA00022528"/>
    </source>
</evidence>
<evidence type="ECO:0000256" key="5">
    <source>
        <dbReference type="ARBA" id="ARBA00022946"/>
    </source>
</evidence>
<evidence type="ECO:0000256" key="6">
    <source>
        <dbReference type="ARBA" id="ARBA00023136"/>
    </source>
</evidence>
<dbReference type="PANTHER" id="PTHR33926">
    <property type="entry name" value="PROTEIN TIC 22, CHLOROPLASTIC"/>
    <property type="match status" value="1"/>
</dbReference>
<dbReference type="EMBL" id="BFEA01000043">
    <property type="protein sequence ID" value="GBG63869.1"/>
    <property type="molecule type" value="Genomic_DNA"/>
</dbReference>
<evidence type="ECO:0000256" key="4">
    <source>
        <dbReference type="ARBA" id="ARBA00022927"/>
    </source>
</evidence>
<proteinExistence type="inferred from homology"/>
<dbReference type="Proteomes" id="UP000265515">
    <property type="component" value="Unassembled WGS sequence"/>
</dbReference>
<comment type="function">
    <text evidence="7">Involved in protein precursor import into chloroplasts. Imported into the intermembrane space via the Toc translocon. May be involved in the import pathway used by proteins without a cleavable N-terminal pre-sequence.</text>
</comment>
<dbReference type="Pfam" id="PF04278">
    <property type="entry name" value="Tic22"/>
    <property type="match status" value="1"/>
</dbReference>
<feature type="region of interest" description="Disordered" evidence="12">
    <location>
        <begin position="91"/>
        <end position="160"/>
    </location>
</feature>
<keyword evidence="2" id="KW-0150">Chloroplast</keyword>
<dbReference type="AlphaFoldDB" id="A0A388K1G0"/>
<protein>
    <recommendedName>
        <fullName evidence="10">Protein TIC 22, chloroplastic</fullName>
    </recommendedName>
    <alternativeName>
        <fullName evidence="11">Translocon at the inner envelope membrane of chloroplasts 22</fullName>
    </alternativeName>
</protein>
<keyword evidence="4" id="KW-0653">Protein transport</keyword>
<keyword evidence="6" id="KW-0472">Membrane</keyword>
<evidence type="ECO:0000256" key="12">
    <source>
        <dbReference type="SAM" id="MobiDB-lite"/>
    </source>
</evidence>
<evidence type="ECO:0000256" key="1">
    <source>
        <dbReference type="ARBA" id="ARBA00022448"/>
    </source>
</evidence>
<keyword evidence="3" id="KW-0934">Plastid</keyword>
<evidence type="ECO:0000256" key="10">
    <source>
        <dbReference type="ARBA" id="ARBA00072390"/>
    </source>
</evidence>
<evidence type="ECO:0000256" key="11">
    <source>
        <dbReference type="ARBA" id="ARBA00082221"/>
    </source>
</evidence>
<feature type="region of interest" description="Disordered" evidence="12">
    <location>
        <begin position="289"/>
        <end position="336"/>
    </location>
</feature>
<evidence type="ECO:0000256" key="8">
    <source>
        <dbReference type="ARBA" id="ARBA00060366"/>
    </source>
</evidence>
<comment type="similarity">
    <text evidence="9">Belongs to the Tic22 family.</text>
</comment>
<keyword evidence="14" id="KW-1185">Reference proteome</keyword>
<dbReference type="GO" id="GO:0015031">
    <property type="term" value="P:protein transport"/>
    <property type="evidence" value="ECO:0007669"/>
    <property type="project" value="UniProtKB-KW"/>
</dbReference>
<evidence type="ECO:0000256" key="7">
    <source>
        <dbReference type="ARBA" id="ARBA00053802"/>
    </source>
</evidence>
<evidence type="ECO:0000313" key="14">
    <source>
        <dbReference type="Proteomes" id="UP000265515"/>
    </source>
</evidence>
<evidence type="ECO:0000313" key="13">
    <source>
        <dbReference type="EMBL" id="GBG63869.1"/>
    </source>
</evidence>
<dbReference type="InterPro" id="IPR007378">
    <property type="entry name" value="Tic22-like"/>
</dbReference>
<evidence type="ECO:0000256" key="9">
    <source>
        <dbReference type="ARBA" id="ARBA00061192"/>
    </source>
</evidence>
<dbReference type="PANTHER" id="PTHR33926:SF4">
    <property type="entry name" value="PROTEIN TIC 22, CHLOROPLASTIC"/>
    <property type="match status" value="1"/>
</dbReference>
<sequence length="582" mass="59254">MEGGWRRGWRGGKDAGCTGGTVGKMESGRRLPCGRPLNIFADSADDLLGEGLKGVSTSLSLLSLVSPYAAAGATEQCNHYRECREDANGNGRPFSWGGGECQDARGEQWQRRRGRGGGGGGGGIGREGGGGGGDGRAPPFASSSLAAFSPQQQQDAAQRRRRLAAAAALSSIGTTGISAAVDLSLHHCFSRHVGSSSSSGRDPVGRSSSSSSRSFLSGECWRSALGGLRGSLRDLLSNAAGGSGGFLGRLPHHLLLLTSSGAGSRPTVASRFASISASLAAAVGGATKGARAGSEAGAPGGAGGGGGGGGGANARQLRDTAGGGDEGGGGGGGGGSSAAAGGRHLFDVAMTLDQVCKRLEGVPVYTVTNASNEFVLISGSDENSSKSLGLFCFSQDDAEALLAQVKDREPGLGKGARVVAVSLDKVYQLSAEGIAFRFLPEAMQVMNALELKAKAGDSSKDFDGVPVFQSDNLIVRSSSKRYCPLFLCKEDLDNALRKALKAQQQINPMMKNVTTEVQVGSLEDVLRRMEDKDEGSGWGDIILIPPGVDVSTYLSRTIAAKEGQVPTTGSGSAPGNRATIVA</sequence>
<dbReference type="OrthoDB" id="196308at2759"/>
<feature type="compositionally biased region" description="Low complexity" evidence="12">
    <location>
        <begin position="136"/>
        <end position="156"/>
    </location>
</feature>
<dbReference type="FunFam" id="3.40.1350.100:FF:000001">
    <property type="entry name" value="Protein TIC 22, chloroplastic"/>
    <property type="match status" value="1"/>
</dbReference>
<accession>A0A388K1G0</accession>
<comment type="subcellular location">
    <subcellularLocation>
        <location evidence="8">Plastid</location>
        <location evidence="8">Chloroplast intermembrane space</location>
        <topology evidence="8">Peripheral membrane protein</topology>
    </subcellularLocation>
</comment>
<feature type="compositionally biased region" description="Gly residues" evidence="12">
    <location>
        <begin position="116"/>
        <end position="135"/>
    </location>
</feature>
<dbReference type="Gene3D" id="3.40.1350.100">
    <property type="match status" value="2"/>
</dbReference>
<feature type="compositionally biased region" description="Gly residues" evidence="12">
    <location>
        <begin position="298"/>
        <end position="312"/>
    </location>
</feature>
<name>A0A388K1G0_CHABU</name>
<dbReference type="STRING" id="69332.A0A388K1G0"/>
<dbReference type="GO" id="GO:0031972">
    <property type="term" value="C:chloroplast intermembrane space"/>
    <property type="evidence" value="ECO:0007669"/>
    <property type="project" value="UniProtKB-SubCell"/>
</dbReference>
<organism evidence="13 14">
    <name type="scientific">Chara braunii</name>
    <name type="common">Braun's stonewort</name>
    <dbReference type="NCBI Taxonomy" id="69332"/>
    <lineage>
        <taxon>Eukaryota</taxon>
        <taxon>Viridiplantae</taxon>
        <taxon>Streptophyta</taxon>
        <taxon>Charophyceae</taxon>
        <taxon>Charales</taxon>
        <taxon>Characeae</taxon>
        <taxon>Chara</taxon>
    </lineage>
</organism>
<feature type="compositionally biased region" description="Gly residues" evidence="12">
    <location>
        <begin position="321"/>
        <end position="336"/>
    </location>
</feature>
<keyword evidence="5" id="KW-0809">Transit peptide</keyword>
<reference evidence="13 14" key="1">
    <citation type="journal article" date="2018" name="Cell">
        <title>The Chara Genome: Secondary Complexity and Implications for Plant Terrestrialization.</title>
        <authorList>
            <person name="Nishiyama T."/>
            <person name="Sakayama H."/>
            <person name="Vries J.D."/>
            <person name="Buschmann H."/>
            <person name="Saint-Marcoux D."/>
            <person name="Ullrich K.K."/>
            <person name="Haas F.B."/>
            <person name="Vanderstraeten L."/>
            <person name="Becker D."/>
            <person name="Lang D."/>
            <person name="Vosolsobe S."/>
            <person name="Rombauts S."/>
            <person name="Wilhelmsson P.K.I."/>
            <person name="Janitza P."/>
            <person name="Kern R."/>
            <person name="Heyl A."/>
            <person name="Rumpler F."/>
            <person name="Villalobos L.I.A.C."/>
            <person name="Clay J.M."/>
            <person name="Skokan R."/>
            <person name="Toyoda A."/>
            <person name="Suzuki Y."/>
            <person name="Kagoshima H."/>
            <person name="Schijlen E."/>
            <person name="Tajeshwar N."/>
            <person name="Catarino B."/>
            <person name="Hetherington A.J."/>
            <person name="Saltykova A."/>
            <person name="Bonnot C."/>
            <person name="Breuninger H."/>
            <person name="Symeonidi A."/>
            <person name="Radhakrishnan G.V."/>
            <person name="Van Nieuwerburgh F."/>
            <person name="Deforce D."/>
            <person name="Chang C."/>
            <person name="Karol K.G."/>
            <person name="Hedrich R."/>
            <person name="Ulvskov P."/>
            <person name="Glockner G."/>
            <person name="Delwiche C.F."/>
            <person name="Petrasek J."/>
            <person name="Van de Peer Y."/>
            <person name="Friml J."/>
            <person name="Beilby M."/>
            <person name="Dolan L."/>
            <person name="Kohara Y."/>
            <person name="Sugano S."/>
            <person name="Fujiyama A."/>
            <person name="Delaux P.-M."/>
            <person name="Quint M."/>
            <person name="TheiBen G."/>
            <person name="Hagemann M."/>
            <person name="Harholt J."/>
            <person name="Dunand C."/>
            <person name="Zachgo S."/>
            <person name="Langdale J."/>
            <person name="Maumus F."/>
            <person name="Straeten D.V.D."/>
            <person name="Gould S.B."/>
            <person name="Rensing S.A."/>
        </authorList>
    </citation>
    <scope>NUCLEOTIDE SEQUENCE [LARGE SCALE GENOMIC DNA]</scope>
    <source>
        <strain evidence="13 14">S276</strain>
    </source>
</reference>
<dbReference type="Gramene" id="GBG63869">
    <property type="protein sequence ID" value="GBG63869"/>
    <property type="gene ID" value="CBR_g39650"/>
</dbReference>
<comment type="caution">
    <text evidence="13">The sequence shown here is derived from an EMBL/GenBank/DDBJ whole genome shotgun (WGS) entry which is preliminary data.</text>
</comment>